<gene>
    <name evidence="5" type="ORF">FQV37_2266</name>
</gene>
<evidence type="ECO:0000256" key="3">
    <source>
        <dbReference type="ARBA" id="ARBA00023125"/>
    </source>
</evidence>
<dbReference type="GO" id="GO:0060567">
    <property type="term" value="P:negative regulation of termination of DNA-templated transcription"/>
    <property type="evidence" value="ECO:0007669"/>
    <property type="project" value="InterPro"/>
</dbReference>
<keyword evidence="6" id="KW-1185">Reference proteome</keyword>
<evidence type="ECO:0000256" key="2">
    <source>
        <dbReference type="ARBA" id="ARBA00023015"/>
    </source>
</evidence>
<sequence length="137" mass="15530">MSDLSITELLFAYGAWVNDDQTSLNCKSPSLMLIKSAPKLCKDSLKPSSRRTVAFISDDDALAIDKAMNKLLRHSVHLHNIVTYFFIYNWSERKIARDYWSDFEYPDSEKQAGVYHVKPLLNLGIGFVSGVLARDIA</sequence>
<keyword evidence="3" id="KW-0238">DNA-binding</keyword>
<dbReference type="Proteomes" id="UP000471465">
    <property type="component" value="Unassembled WGS sequence"/>
</dbReference>
<keyword evidence="2" id="KW-0805">Transcription regulation</keyword>
<keyword evidence="4" id="KW-0804">Transcription</keyword>
<dbReference type="RefSeq" id="WP_160023785.1">
    <property type="nucleotide sequence ID" value="NZ_VZIZ01000049.1"/>
</dbReference>
<organism evidence="5 6">
    <name type="scientific">Psychrobacter nivimaris</name>
    <dbReference type="NCBI Taxonomy" id="281738"/>
    <lineage>
        <taxon>Bacteria</taxon>
        <taxon>Pseudomonadati</taxon>
        <taxon>Pseudomonadota</taxon>
        <taxon>Gammaproteobacteria</taxon>
        <taxon>Moraxellales</taxon>
        <taxon>Moraxellaceae</taxon>
        <taxon>Psychrobacter</taxon>
    </lineage>
</organism>
<evidence type="ECO:0000313" key="6">
    <source>
        <dbReference type="Proteomes" id="UP000471465"/>
    </source>
</evidence>
<dbReference type="InterPro" id="IPR010534">
    <property type="entry name" value="Phage_933W_GpQ"/>
</dbReference>
<dbReference type="AlphaFoldDB" id="A0A6N7BXR9"/>
<accession>A0A6N7BXR9</accession>
<proteinExistence type="inferred from homology"/>
<comment type="similarity">
    <text evidence="1">Belongs to the phage antitermination Q type 1 family.</text>
</comment>
<dbReference type="Pfam" id="PF06530">
    <property type="entry name" value="Phage_antitermQ"/>
    <property type="match status" value="1"/>
</dbReference>
<evidence type="ECO:0000256" key="4">
    <source>
        <dbReference type="ARBA" id="ARBA00023163"/>
    </source>
</evidence>
<reference evidence="5 6" key="1">
    <citation type="submission" date="2019-09" db="EMBL/GenBank/DDBJ databases">
        <title>Draft genome sequence of Psychrobacter nivimaris LAMA 639, in search for biotechnological relevant genes.</title>
        <authorList>
            <person name="Lima A.O.S."/>
            <person name="Staloch B.E.K."/>
            <person name="Freitas R.C."/>
            <person name="Niero H."/>
            <person name="Silva M.A.C."/>
        </authorList>
    </citation>
    <scope>NUCLEOTIDE SEQUENCE [LARGE SCALE GENOMIC DNA]</scope>
    <source>
        <strain evidence="5 6">LAMA 639</strain>
    </source>
</reference>
<protein>
    <submittedName>
        <fullName evidence="5">Uncharacterized protein</fullName>
    </submittedName>
</protein>
<comment type="caution">
    <text evidence="5">The sequence shown here is derived from an EMBL/GenBank/DDBJ whole genome shotgun (WGS) entry which is preliminary data.</text>
</comment>
<name>A0A6N7BXR9_9GAMM</name>
<evidence type="ECO:0000256" key="1">
    <source>
        <dbReference type="ARBA" id="ARBA00010234"/>
    </source>
</evidence>
<dbReference type="GO" id="GO:0003677">
    <property type="term" value="F:DNA binding"/>
    <property type="evidence" value="ECO:0007669"/>
    <property type="project" value="UniProtKB-KW"/>
</dbReference>
<evidence type="ECO:0000313" key="5">
    <source>
        <dbReference type="EMBL" id="KAF0567410.1"/>
    </source>
</evidence>
<dbReference type="EMBL" id="VZIZ01000049">
    <property type="protein sequence ID" value="KAF0567410.1"/>
    <property type="molecule type" value="Genomic_DNA"/>
</dbReference>